<feature type="domain" description="MnmE helical" evidence="9">
    <location>
        <begin position="165"/>
        <end position="510"/>
    </location>
</feature>
<dbReference type="NCBIfam" id="TIGR00231">
    <property type="entry name" value="small_GTP"/>
    <property type="match status" value="1"/>
</dbReference>
<dbReference type="SUPFAM" id="SSF116878">
    <property type="entry name" value="TrmE connector domain"/>
    <property type="match status" value="1"/>
</dbReference>
<dbReference type="GO" id="GO:0005739">
    <property type="term" value="C:mitochondrion"/>
    <property type="evidence" value="ECO:0007669"/>
    <property type="project" value="UniProtKB-SubCell"/>
</dbReference>
<dbReference type="InterPro" id="IPR027266">
    <property type="entry name" value="TrmE/GcvT-like"/>
</dbReference>
<dbReference type="InterPro" id="IPR025867">
    <property type="entry name" value="MnmE_helical"/>
</dbReference>
<dbReference type="InterPro" id="IPR005225">
    <property type="entry name" value="Small_GTP-bd"/>
</dbReference>
<sequence>MLMNMSFSTWRLSLANSCKFSTTRHVLEREKYYKPTIYALSTAPGKAAVAIIRISGPASTYIFRKLTGSSSPPQARLATVRKLFDPKSLEQGRKKLIDESLCLFFKGPHSYSGEDLLEVQCHGGRAVINAIMKAVSSLHTEYMPIRYAERGEFSKRGFQNGRFDLTEAEGINELVNAETEVQRLSVLSSTNGDTRKLFNSWRKRILHNVALLTTVIDFGEDHEVDEVNHLFDKVASSIVELEKEVQTYLKKTQKSQILMDGIKMTLSGPPNAGKSSILNILADDEKAIVSSIAGTTRDAIDIPLAINGYKVILGDTAGIRNATNEIEQEGIKRAHRRTKNADLNLVILPADESDSLDSVFMKHISTIREQQSKELLIIVNKSDLMPSLKQREILIDMLSDKLAVKKDKFMFISCKTKEGIQELVNTLTSKFRHITWTDRNESPVVISKRARDILEKSVLQGFKDFKTSKDADDIVLATEGLRFSMEGIGKITGQAIGVEEILSTVFSEFCIGK</sequence>
<dbReference type="InterPro" id="IPR027368">
    <property type="entry name" value="MnmE_dom2"/>
</dbReference>
<keyword evidence="4 6" id="KW-0547">Nucleotide-binding</keyword>
<dbReference type="PANTHER" id="PTHR42714:SF2">
    <property type="entry name" value="TRNA MODIFICATION GTPASE GTPBP3, MITOCHONDRIAL"/>
    <property type="match status" value="1"/>
</dbReference>
<evidence type="ECO:0000256" key="3">
    <source>
        <dbReference type="ARBA" id="ARBA00022694"/>
    </source>
</evidence>
<evidence type="ECO:0000256" key="5">
    <source>
        <dbReference type="ARBA" id="ARBA00023134"/>
    </source>
</evidence>
<dbReference type="Gene3D" id="3.40.50.300">
    <property type="entry name" value="P-loop containing nucleotide triphosphate hydrolases"/>
    <property type="match status" value="1"/>
</dbReference>
<dbReference type="PANTHER" id="PTHR42714">
    <property type="entry name" value="TRNA MODIFICATION GTPASE GTPBP3"/>
    <property type="match status" value="1"/>
</dbReference>
<gene>
    <name evidence="10" type="primary">MSS1</name>
    <name evidence="10" type="ORF">DEBR0S3_10660G</name>
</gene>
<proteinExistence type="inferred from homology"/>
<name>A0A7D9H1T0_DEKBR</name>
<dbReference type="InterPro" id="IPR031168">
    <property type="entry name" value="G_TrmE"/>
</dbReference>
<dbReference type="AlphaFoldDB" id="A0A7D9H1T0"/>
<dbReference type="Proteomes" id="UP000478008">
    <property type="component" value="Unassembled WGS sequence"/>
</dbReference>
<accession>A0A7D9H1T0</accession>
<dbReference type="InterPro" id="IPR027417">
    <property type="entry name" value="P-loop_NTPase"/>
</dbReference>
<evidence type="ECO:0000256" key="6">
    <source>
        <dbReference type="RuleBase" id="RU003313"/>
    </source>
</evidence>
<comment type="similarity">
    <text evidence="2 6">Belongs to the TRAFAC class TrmE-Era-EngA-EngB-Septin-like GTPase superfamily. TrmE GTPase family.</text>
</comment>
<dbReference type="Pfam" id="PF12631">
    <property type="entry name" value="MnmE_helical"/>
    <property type="match status" value="1"/>
</dbReference>
<evidence type="ECO:0000256" key="4">
    <source>
        <dbReference type="ARBA" id="ARBA00022741"/>
    </source>
</evidence>
<dbReference type="NCBIfam" id="NF003661">
    <property type="entry name" value="PRK05291.1-3"/>
    <property type="match status" value="1"/>
</dbReference>
<evidence type="ECO:0000259" key="7">
    <source>
        <dbReference type="Pfam" id="PF01926"/>
    </source>
</evidence>
<organism evidence="10 11">
    <name type="scientific">Dekkera bruxellensis</name>
    <name type="common">Brettanomyces custersii</name>
    <dbReference type="NCBI Taxonomy" id="5007"/>
    <lineage>
        <taxon>Eukaryota</taxon>
        <taxon>Fungi</taxon>
        <taxon>Dikarya</taxon>
        <taxon>Ascomycota</taxon>
        <taxon>Saccharomycotina</taxon>
        <taxon>Pichiomycetes</taxon>
        <taxon>Pichiales</taxon>
        <taxon>Pichiaceae</taxon>
        <taxon>Brettanomyces</taxon>
    </lineage>
</organism>
<dbReference type="CDD" id="cd14858">
    <property type="entry name" value="TrmE_N"/>
    <property type="match status" value="1"/>
</dbReference>
<dbReference type="EMBL" id="CABFWN010000003">
    <property type="protein sequence ID" value="VUG18428.1"/>
    <property type="molecule type" value="Genomic_DNA"/>
</dbReference>
<evidence type="ECO:0000313" key="10">
    <source>
        <dbReference type="EMBL" id="VUG18428.1"/>
    </source>
</evidence>
<dbReference type="CDD" id="cd04164">
    <property type="entry name" value="trmE"/>
    <property type="match status" value="1"/>
</dbReference>
<keyword evidence="3 6" id="KW-0819">tRNA processing</keyword>
<protein>
    <submittedName>
        <fullName evidence="10">DEBR0S3_10660g1_1</fullName>
    </submittedName>
</protein>
<dbReference type="GO" id="GO:0005525">
    <property type="term" value="F:GTP binding"/>
    <property type="evidence" value="ECO:0007669"/>
    <property type="project" value="UniProtKB-KW"/>
</dbReference>
<dbReference type="Gene3D" id="3.30.1360.120">
    <property type="entry name" value="Probable tRNA modification gtpase trme, domain 1"/>
    <property type="match status" value="1"/>
</dbReference>
<dbReference type="NCBIfam" id="TIGR00450">
    <property type="entry name" value="mnmE_trmE_thdF"/>
    <property type="match status" value="1"/>
</dbReference>
<evidence type="ECO:0000259" key="8">
    <source>
        <dbReference type="Pfam" id="PF10396"/>
    </source>
</evidence>
<dbReference type="InterPro" id="IPR004520">
    <property type="entry name" value="GTPase_MnmE"/>
</dbReference>
<dbReference type="SUPFAM" id="SSF52540">
    <property type="entry name" value="P-loop containing nucleoside triphosphate hydrolases"/>
    <property type="match status" value="1"/>
</dbReference>
<dbReference type="HAMAP" id="MF_00379">
    <property type="entry name" value="GTPase_MnmE"/>
    <property type="match status" value="1"/>
</dbReference>
<keyword evidence="11" id="KW-1185">Reference proteome</keyword>
<dbReference type="FunFam" id="3.30.1360.120:FF:000007">
    <property type="entry name" value="tRNA modification GTPase GTPBP3, mitochondrial"/>
    <property type="match status" value="1"/>
</dbReference>
<dbReference type="InterPro" id="IPR006073">
    <property type="entry name" value="GTP-bd"/>
</dbReference>
<reference evidence="10 11" key="1">
    <citation type="submission" date="2019-07" db="EMBL/GenBank/DDBJ databases">
        <authorList>
            <person name="Friedrich A."/>
            <person name="Schacherer J."/>
        </authorList>
    </citation>
    <scope>NUCLEOTIDE SEQUENCE [LARGE SCALE GENOMIC DNA]</scope>
</reference>
<dbReference type="Pfam" id="PF10396">
    <property type="entry name" value="TrmE_N"/>
    <property type="match status" value="1"/>
</dbReference>
<feature type="domain" description="G" evidence="7">
    <location>
        <begin position="264"/>
        <end position="381"/>
    </location>
</feature>
<dbReference type="GO" id="GO:0002098">
    <property type="term" value="P:tRNA wobble uridine modification"/>
    <property type="evidence" value="ECO:0007669"/>
    <property type="project" value="TreeGrafter"/>
</dbReference>
<evidence type="ECO:0000256" key="1">
    <source>
        <dbReference type="ARBA" id="ARBA00004173"/>
    </source>
</evidence>
<dbReference type="GO" id="GO:0003924">
    <property type="term" value="F:GTPase activity"/>
    <property type="evidence" value="ECO:0007669"/>
    <property type="project" value="InterPro"/>
</dbReference>
<evidence type="ECO:0000313" key="11">
    <source>
        <dbReference type="Proteomes" id="UP000478008"/>
    </source>
</evidence>
<evidence type="ECO:0000259" key="9">
    <source>
        <dbReference type="Pfam" id="PF12631"/>
    </source>
</evidence>
<dbReference type="Gene3D" id="1.20.120.430">
    <property type="entry name" value="tRNA modification GTPase MnmE domain 2"/>
    <property type="match status" value="1"/>
</dbReference>
<dbReference type="Pfam" id="PF01926">
    <property type="entry name" value="MMR_HSR1"/>
    <property type="match status" value="1"/>
</dbReference>
<keyword evidence="5 6" id="KW-0342">GTP-binding</keyword>
<comment type="subcellular location">
    <subcellularLocation>
        <location evidence="1">Mitochondrion</location>
    </subcellularLocation>
</comment>
<dbReference type="InterPro" id="IPR018948">
    <property type="entry name" value="GTP-bd_TrmE_N"/>
</dbReference>
<evidence type="ECO:0000256" key="2">
    <source>
        <dbReference type="ARBA" id="ARBA00011043"/>
    </source>
</evidence>
<feature type="domain" description="GTP-binding protein TrmE N-terminal" evidence="8">
    <location>
        <begin position="36"/>
        <end position="162"/>
    </location>
</feature>
<dbReference type="GO" id="GO:0030488">
    <property type="term" value="P:tRNA methylation"/>
    <property type="evidence" value="ECO:0007669"/>
    <property type="project" value="TreeGrafter"/>
</dbReference>